<sequence>MQVASVLSDLASLRACDHADALALVNIHKAEQTHGRSQNQDVQRATELIELHRNMKEHHIYQNGGVDAALQQARMDVDAVLAKLGRS</sequence>
<dbReference type="HOGENOM" id="CLU_156018_0_0_1"/>
<name>A0A022WHG4_TRIRU</name>
<accession>A0A022WHG4</accession>
<reference evidence="1" key="1">
    <citation type="submission" date="2014-02" db="EMBL/GenBank/DDBJ databases">
        <title>The Genome Sequence of Trichophyton rubrum (morphotype fischeri) CBS 288.86.</title>
        <authorList>
            <consortium name="The Broad Institute Genomics Platform"/>
            <person name="Cuomo C.A."/>
            <person name="White T.C."/>
            <person name="Graser Y."/>
            <person name="Martinez-Rossi N."/>
            <person name="Heitman J."/>
            <person name="Young S.K."/>
            <person name="Zeng Q."/>
            <person name="Gargeya S."/>
            <person name="Abouelleil A."/>
            <person name="Alvarado L."/>
            <person name="Chapman S.B."/>
            <person name="Gainer-Dewar J."/>
            <person name="Goldberg J."/>
            <person name="Griggs A."/>
            <person name="Gujja S."/>
            <person name="Hansen M."/>
            <person name="Howarth C."/>
            <person name="Imamovic A."/>
            <person name="Larimer J."/>
            <person name="Martinez D."/>
            <person name="Murphy C."/>
            <person name="Pearson M.D."/>
            <person name="Persinoti G."/>
            <person name="Poon T."/>
            <person name="Priest M."/>
            <person name="Roberts A.D."/>
            <person name="Saif S."/>
            <person name="Shea T.D."/>
            <person name="Sykes S.N."/>
            <person name="Wortman J."/>
            <person name="Nusbaum C."/>
            <person name="Birren B."/>
        </authorList>
    </citation>
    <scope>NUCLEOTIDE SEQUENCE [LARGE SCALE GENOMIC DNA]</scope>
    <source>
        <strain evidence="1">CBS 288.86</strain>
    </source>
</reference>
<dbReference type="AlphaFoldDB" id="A0A022WHG4"/>
<protein>
    <submittedName>
        <fullName evidence="1">Uncharacterized protein</fullName>
    </submittedName>
</protein>
<dbReference type="Proteomes" id="UP000023758">
    <property type="component" value="Unassembled WGS sequence"/>
</dbReference>
<dbReference type="OrthoDB" id="5394455at2759"/>
<organism evidence="1">
    <name type="scientific">Trichophyton rubrum CBS 288.86</name>
    <dbReference type="NCBI Taxonomy" id="1215330"/>
    <lineage>
        <taxon>Eukaryota</taxon>
        <taxon>Fungi</taxon>
        <taxon>Dikarya</taxon>
        <taxon>Ascomycota</taxon>
        <taxon>Pezizomycotina</taxon>
        <taxon>Eurotiomycetes</taxon>
        <taxon>Eurotiomycetidae</taxon>
        <taxon>Onygenales</taxon>
        <taxon>Arthrodermataceae</taxon>
        <taxon>Trichophyton</taxon>
    </lineage>
</organism>
<gene>
    <name evidence="1" type="ORF">H103_00232</name>
</gene>
<evidence type="ECO:0000313" key="1">
    <source>
        <dbReference type="EMBL" id="EZF57513.1"/>
    </source>
</evidence>
<dbReference type="EMBL" id="KK207685">
    <property type="protein sequence ID" value="EZF57513.1"/>
    <property type="molecule type" value="Genomic_DNA"/>
</dbReference>
<proteinExistence type="predicted"/>